<gene>
    <name evidence="6" type="primary">RAD52</name>
    <name evidence="6" type="ORF">BG011_007240</name>
</gene>
<feature type="region of interest" description="Disordered" evidence="5">
    <location>
        <begin position="568"/>
        <end position="623"/>
    </location>
</feature>
<dbReference type="InterPro" id="IPR041247">
    <property type="entry name" value="Rad52_fam"/>
</dbReference>
<reference evidence="6" key="1">
    <citation type="journal article" date="2020" name="Fungal Divers.">
        <title>Resolving the Mortierellaceae phylogeny through synthesis of multi-gene phylogenetics and phylogenomics.</title>
        <authorList>
            <person name="Vandepol N."/>
            <person name="Liber J."/>
            <person name="Desiro A."/>
            <person name="Na H."/>
            <person name="Kennedy M."/>
            <person name="Barry K."/>
            <person name="Grigoriev I.V."/>
            <person name="Miller A.N."/>
            <person name="O'Donnell K."/>
            <person name="Stajich J.E."/>
            <person name="Bonito G."/>
        </authorList>
    </citation>
    <scope>NUCLEOTIDE SEQUENCE</scope>
    <source>
        <strain evidence="6">KOD948</strain>
    </source>
</reference>
<evidence type="ECO:0000256" key="4">
    <source>
        <dbReference type="ARBA" id="ARBA00023204"/>
    </source>
</evidence>
<sequence length="623" mass="66671">MIPKTEPGTSRSTPNSSMARHMSGSAHIPNENPSMFRAHNHPSSSAQHSKLVEFTEDERARLNKDLSKYLAPEFTATRAGPGRSTLTYIEGWRIKNLANKLFGFNGWNSAITDVTVDFLDVDGDGRVSLGVSVMIKVTLKDGTYHEDIGYGASENQRSKAASFEKAKKEATTDGLKRALTSFGNVLGTCLYDKSFCKYLSTQHAEKPRFDEKEFYYYPTDARPQQSFQPQQPQRPQQQTHTNFNTGVSTAASSAGPLIPSKPDMPNSNSVIARQPQTGAQAGSSTTIPGTNLFSFKAATTSTNSIHPQSDQNNSQAKMKAEDDDDLFFGADIDDNKAFIAESSRLSDFDLDIMDMMADDSPVRVKSAGQNFLTNNTSNANRTPPAKLNRTFSRSTSSPSLVQTTLTRLSPTAQRFQGQQPVPFKIAISVGSSAGNSNGTSLPITTANNPFAPKQTSSSSSSTPTLTMTPTSQGSNATPTGSSAGSSLSSHATNPFAPSKTMALSSSSSTAAKGPSPPPNHALNQLSQNSKHWSNKEPGSNLALRPSVNQTSIHSHSNLLRANSIAAKAQGANNTGNQHASNAPFPVNQMNSVQGNNRISPPSSAHSTNLGHAGQKRPHGLTKY</sequence>
<keyword evidence="2" id="KW-0227">DNA damage</keyword>
<accession>A0A9P6QCP8</accession>
<dbReference type="GO" id="GO:0045002">
    <property type="term" value="P:double-strand break repair via single-strand annealing"/>
    <property type="evidence" value="ECO:0007669"/>
    <property type="project" value="TreeGrafter"/>
</dbReference>
<feature type="compositionally biased region" description="Low complexity" evidence="5">
    <location>
        <begin position="455"/>
        <end position="513"/>
    </location>
</feature>
<evidence type="ECO:0000256" key="1">
    <source>
        <dbReference type="ARBA" id="ARBA00006638"/>
    </source>
</evidence>
<proteinExistence type="inferred from homology"/>
<dbReference type="EMBL" id="JAAAJA010000055">
    <property type="protein sequence ID" value="KAG0264206.1"/>
    <property type="molecule type" value="Genomic_DNA"/>
</dbReference>
<dbReference type="OrthoDB" id="206565at2759"/>
<dbReference type="PANTHER" id="PTHR12132:SF1">
    <property type="entry name" value="DNA REPAIR PROTEIN RAD52 HOMOLOG"/>
    <property type="match status" value="1"/>
</dbReference>
<comment type="similarity">
    <text evidence="1">Belongs to the RAD52 family.</text>
</comment>
<dbReference type="GO" id="GO:0003697">
    <property type="term" value="F:single-stranded DNA binding"/>
    <property type="evidence" value="ECO:0007669"/>
    <property type="project" value="UniProtKB-ARBA"/>
</dbReference>
<feature type="compositionally biased region" description="Polar residues" evidence="5">
    <location>
        <begin position="7"/>
        <end position="18"/>
    </location>
</feature>
<dbReference type="InterPro" id="IPR042525">
    <property type="entry name" value="Rad52_Rad59_Rad22_sf"/>
</dbReference>
<feature type="region of interest" description="Disordered" evidence="5">
    <location>
        <begin position="222"/>
        <end position="270"/>
    </location>
</feature>
<dbReference type="Proteomes" id="UP000726737">
    <property type="component" value="Unassembled WGS sequence"/>
</dbReference>
<feature type="compositionally biased region" description="Polar residues" evidence="5">
    <location>
        <begin position="438"/>
        <end position="448"/>
    </location>
</feature>
<evidence type="ECO:0000313" key="6">
    <source>
        <dbReference type="EMBL" id="KAG0264206.1"/>
    </source>
</evidence>
<feature type="region of interest" description="Disordered" evidence="5">
    <location>
        <begin position="372"/>
        <end position="401"/>
    </location>
</feature>
<dbReference type="GO" id="GO:0006312">
    <property type="term" value="P:mitotic recombination"/>
    <property type="evidence" value="ECO:0007669"/>
    <property type="project" value="TreeGrafter"/>
</dbReference>
<evidence type="ECO:0000256" key="3">
    <source>
        <dbReference type="ARBA" id="ARBA00023172"/>
    </source>
</evidence>
<keyword evidence="3" id="KW-0233">DNA recombination</keyword>
<feature type="compositionally biased region" description="Polar residues" evidence="5">
    <location>
        <begin position="587"/>
        <end position="609"/>
    </location>
</feature>
<feature type="compositionally biased region" description="Basic residues" evidence="5">
    <location>
        <begin position="613"/>
        <end position="623"/>
    </location>
</feature>
<dbReference type="SUPFAM" id="SSF54768">
    <property type="entry name" value="dsRNA-binding domain-like"/>
    <property type="match status" value="1"/>
</dbReference>
<dbReference type="InterPro" id="IPR007232">
    <property type="entry name" value="Rad52_Rad59_Rad22"/>
</dbReference>
<dbReference type="GO" id="GO:0005634">
    <property type="term" value="C:nucleus"/>
    <property type="evidence" value="ECO:0007669"/>
    <property type="project" value="TreeGrafter"/>
</dbReference>
<comment type="caution">
    <text evidence="6">The sequence shown here is derived from an EMBL/GenBank/DDBJ whole genome shotgun (WGS) entry which is preliminary data.</text>
</comment>
<feature type="compositionally biased region" description="Polar residues" evidence="5">
    <location>
        <begin position="389"/>
        <end position="401"/>
    </location>
</feature>
<organism evidence="6 7">
    <name type="scientific">Mortierella polycephala</name>
    <dbReference type="NCBI Taxonomy" id="41804"/>
    <lineage>
        <taxon>Eukaryota</taxon>
        <taxon>Fungi</taxon>
        <taxon>Fungi incertae sedis</taxon>
        <taxon>Mucoromycota</taxon>
        <taxon>Mortierellomycotina</taxon>
        <taxon>Mortierellomycetes</taxon>
        <taxon>Mortierellales</taxon>
        <taxon>Mortierellaceae</taxon>
        <taxon>Mortierella</taxon>
    </lineage>
</organism>
<feature type="compositionally biased region" description="Polar residues" evidence="5">
    <location>
        <begin position="521"/>
        <end position="531"/>
    </location>
</feature>
<evidence type="ECO:0000313" key="7">
    <source>
        <dbReference type="Proteomes" id="UP000726737"/>
    </source>
</evidence>
<name>A0A9P6QCP8_9FUNG</name>
<dbReference type="GO" id="GO:0000724">
    <property type="term" value="P:double-strand break repair via homologous recombination"/>
    <property type="evidence" value="ECO:0007669"/>
    <property type="project" value="UniProtKB-ARBA"/>
</dbReference>
<dbReference type="PANTHER" id="PTHR12132">
    <property type="entry name" value="DNA REPAIR AND RECOMBINATION PROTEIN RAD52, RAD59"/>
    <property type="match status" value="1"/>
</dbReference>
<feature type="compositionally biased region" description="Low complexity" evidence="5">
    <location>
        <begin position="223"/>
        <end position="238"/>
    </location>
</feature>
<dbReference type="AlphaFoldDB" id="A0A9P6QCP8"/>
<feature type="region of interest" description="Disordered" evidence="5">
    <location>
        <begin position="438"/>
        <end position="543"/>
    </location>
</feature>
<feature type="compositionally biased region" description="Polar residues" evidence="5">
    <location>
        <begin position="372"/>
        <end position="381"/>
    </location>
</feature>
<feature type="region of interest" description="Disordered" evidence="5">
    <location>
        <begin position="301"/>
        <end position="320"/>
    </location>
</feature>
<feature type="compositionally biased region" description="Polar residues" evidence="5">
    <location>
        <begin position="570"/>
        <end position="580"/>
    </location>
</feature>
<dbReference type="FunFam" id="3.30.390.80:FF:000001">
    <property type="entry name" value="DNA repair protein RAD52 homolog"/>
    <property type="match status" value="1"/>
</dbReference>
<feature type="region of interest" description="Disordered" evidence="5">
    <location>
        <begin position="1"/>
        <end position="34"/>
    </location>
</feature>
<dbReference type="Gene3D" id="3.30.390.80">
    <property type="entry name" value="DNA repair protein Rad52/59/22"/>
    <property type="match status" value="1"/>
</dbReference>
<protein>
    <submittedName>
        <fullName evidence="6">DNA repair protein rad52</fullName>
    </submittedName>
</protein>
<feature type="compositionally biased region" description="Polar residues" evidence="5">
    <location>
        <begin position="301"/>
        <end position="316"/>
    </location>
</feature>
<dbReference type="Pfam" id="PF04098">
    <property type="entry name" value="Rad52_Rad22"/>
    <property type="match status" value="1"/>
</dbReference>
<keyword evidence="4" id="KW-0234">DNA repair</keyword>
<evidence type="ECO:0000256" key="2">
    <source>
        <dbReference type="ARBA" id="ARBA00022763"/>
    </source>
</evidence>
<evidence type="ECO:0000256" key="5">
    <source>
        <dbReference type="SAM" id="MobiDB-lite"/>
    </source>
</evidence>
<keyword evidence="7" id="KW-1185">Reference proteome</keyword>
<feature type="compositionally biased region" description="Polar residues" evidence="5">
    <location>
        <begin position="239"/>
        <end position="252"/>
    </location>
</feature>